<keyword evidence="4" id="KW-1185">Reference proteome</keyword>
<accession>A0ABQ1Y881</accession>
<evidence type="ECO:0000313" key="4">
    <source>
        <dbReference type="Proteomes" id="UP000659344"/>
    </source>
</evidence>
<gene>
    <name evidence="3" type="ORF">GCM10008013_11090</name>
</gene>
<name>A0ABQ1Y881_9BACL</name>
<dbReference type="PANTHER" id="PTHR46663:SF2">
    <property type="entry name" value="GGDEF DOMAIN-CONTAINING PROTEIN"/>
    <property type="match status" value="1"/>
</dbReference>
<dbReference type="PANTHER" id="PTHR46663">
    <property type="entry name" value="DIGUANYLATE CYCLASE DGCT-RELATED"/>
    <property type="match status" value="1"/>
</dbReference>
<dbReference type="Gene3D" id="3.30.70.270">
    <property type="match status" value="1"/>
</dbReference>
<proteinExistence type="predicted"/>
<dbReference type="CDD" id="cd01949">
    <property type="entry name" value="GGDEF"/>
    <property type="match status" value="1"/>
</dbReference>
<dbReference type="InterPro" id="IPR043128">
    <property type="entry name" value="Rev_trsase/Diguanyl_cyclase"/>
</dbReference>
<reference evidence="4" key="1">
    <citation type="journal article" date="2019" name="Int. J. Syst. Evol. Microbiol.">
        <title>The Global Catalogue of Microorganisms (GCM) 10K type strain sequencing project: providing services to taxonomists for standard genome sequencing and annotation.</title>
        <authorList>
            <consortium name="The Broad Institute Genomics Platform"/>
            <consortium name="The Broad Institute Genome Sequencing Center for Infectious Disease"/>
            <person name="Wu L."/>
            <person name="Ma J."/>
        </authorList>
    </citation>
    <scope>NUCLEOTIDE SEQUENCE [LARGE SCALE GENOMIC DNA]</scope>
    <source>
        <strain evidence="4">CGMCC 1.12769</strain>
    </source>
</reference>
<keyword evidence="1" id="KW-1133">Transmembrane helix</keyword>
<dbReference type="EMBL" id="BMFT01000001">
    <property type="protein sequence ID" value="GGH16353.1"/>
    <property type="molecule type" value="Genomic_DNA"/>
</dbReference>
<feature type="domain" description="GGDEF" evidence="2">
    <location>
        <begin position="58"/>
        <end position="190"/>
    </location>
</feature>
<dbReference type="InterPro" id="IPR029787">
    <property type="entry name" value="Nucleotide_cyclase"/>
</dbReference>
<sequence length="211" mass="24055">MILLLFLIIIILLCFLFILRVLLMERKVLRKLAYLDKMTGVFNRNGLDRFWAKYSGKGTLAALFLDLDHFKDINDTFGHQAGDLLLREVGLYLQQFNQQNKQVFRIGGDEFVIMMVNANLEEAESLAARVLDKLSKPFVIQGRKVSIAGSIGISLSVKGKAKRSELLKEADMAMYQAKRLGKGSYSVYNEDKHSYYNEAELMYGQKRSANL</sequence>
<keyword evidence="1" id="KW-0812">Transmembrane</keyword>
<evidence type="ECO:0000313" key="3">
    <source>
        <dbReference type="EMBL" id="GGH16353.1"/>
    </source>
</evidence>
<feature type="transmembrane region" description="Helical" evidence="1">
    <location>
        <begin position="6"/>
        <end position="23"/>
    </location>
</feature>
<evidence type="ECO:0000256" key="1">
    <source>
        <dbReference type="SAM" id="Phobius"/>
    </source>
</evidence>
<dbReference type="Proteomes" id="UP000659344">
    <property type="component" value="Unassembled WGS sequence"/>
</dbReference>
<comment type="caution">
    <text evidence="3">The sequence shown here is derived from an EMBL/GenBank/DDBJ whole genome shotgun (WGS) entry which is preliminary data.</text>
</comment>
<dbReference type="InterPro" id="IPR052163">
    <property type="entry name" value="DGC-Regulatory_Protein"/>
</dbReference>
<dbReference type="NCBIfam" id="TIGR00254">
    <property type="entry name" value="GGDEF"/>
    <property type="match status" value="1"/>
</dbReference>
<dbReference type="Pfam" id="PF00990">
    <property type="entry name" value="GGDEF"/>
    <property type="match status" value="1"/>
</dbReference>
<protein>
    <recommendedName>
        <fullName evidence="2">GGDEF domain-containing protein</fullName>
    </recommendedName>
</protein>
<dbReference type="InterPro" id="IPR000160">
    <property type="entry name" value="GGDEF_dom"/>
</dbReference>
<organism evidence="3 4">
    <name type="scientific">Paenibacillus segetis</name>
    <dbReference type="NCBI Taxonomy" id="1325360"/>
    <lineage>
        <taxon>Bacteria</taxon>
        <taxon>Bacillati</taxon>
        <taxon>Bacillota</taxon>
        <taxon>Bacilli</taxon>
        <taxon>Bacillales</taxon>
        <taxon>Paenibacillaceae</taxon>
        <taxon>Paenibacillus</taxon>
    </lineage>
</organism>
<dbReference type="SMART" id="SM00267">
    <property type="entry name" value="GGDEF"/>
    <property type="match status" value="1"/>
</dbReference>
<dbReference type="SUPFAM" id="SSF55073">
    <property type="entry name" value="Nucleotide cyclase"/>
    <property type="match status" value="1"/>
</dbReference>
<evidence type="ECO:0000259" key="2">
    <source>
        <dbReference type="PROSITE" id="PS50887"/>
    </source>
</evidence>
<dbReference type="PROSITE" id="PS50887">
    <property type="entry name" value="GGDEF"/>
    <property type="match status" value="1"/>
</dbReference>
<keyword evidence="1" id="KW-0472">Membrane</keyword>